<evidence type="ECO:0000313" key="2">
    <source>
        <dbReference type="Proteomes" id="UP001152320"/>
    </source>
</evidence>
<keyword evidence="2" id="KW-1185">Reference proteome</keyword>
<proteinExistence type="predicted"/>
<organism evidence="1 2">
    <name type="scientific">Holothuria leucospilota</name>
    <name type="common">Black long sea cucumber</name>
    <name type="synonym">Mertensiothuria leucospilota</name>
    <dbReference type="NCBI Taxonomy" id="206669"/>
    <lineage>
        <taxon>Eukaryota</taxon>
        <taxon>Metazoa</taxon>
        <taxon>Echinodermata</taxon>
        <taxon>Eleutherozoa</taxon>
        <taxon>Echinozoa</taxon>
        <taxon>Holothuroidea</taxon>
        <taxon>Aspidochirotacea</taxon>
        <taxon>Aspidochirotida</taxon>
        <taxon>Holothuriidae</taxon>
        <taxon>Holothuria</taxon>
    </lineage>
</organism>
<dbReference type="AlphaFoldDB" id="A0A9Q0YIY9"/>
<protein>
    <submittedName>
        <fullName evidence="1">Uncharacterized protein</fullName>
    </submittedName>
</protein>
<gene>
    <name evidence="1" type="ORF">HOLleu_38631</name>
</gene>
<evidence type="ECO:0000313" key="1">
    <source>
        <dbReference type="EMBL" id="KAJ8021434.1"/>
    </source>
</evidence>
<dbReference type="EMBL" id="JAIZAY010000021">
    <property type="protein sequence ID" value="KAJ8021434.1"/>
    <property type="molecule type" value="Genomic_DNA"/>
</dbReference>
<reference evidence="1" key="1">
    <citation type="submission" date="2021-10" db="EMBL/GenBank/DDBJ databases">
        <title>Tropical sea cucumber genome reveals ecological adaptation and Cuvierian tubules defense mechanism.</title>
        <authorList>
            <person name="Chen T."/>
        </authorList>
    </citation>
    <scope>NUCLEOTIDE SEQUENCE</scope>
    <source>
        <strain evidence="1">Nanhai2018</strain>
        <tissue evidence="1">Muscle</tissue>
    </source>
</reference>
<name>A0A9Q0YIY9_HOLLE</name>
<accession>A0A9Q0YIY9</accession>
<dbReference type="Proteomes" id="UP001152320">
    <property type="component" value="Chromosome 21"/>
</dbReference>
<sequence length="228" mass="26182">MKANMEHHREWNTGKTRGILRKDTCSRLLFAHVLIGCDTLRIFGIGKQVALKQVQSNADFQRYADLFTDRYARREDIIDAGEKALASVHDGEKGESIHVLRYKHFCEVSKTNTFSEPHTLPPTSVATHYHSLRVYFQIQTWRETTENLKPEEWRWKLSDSQLLPIKTHLPAAPERLTKIFRCNCKTGCNTSRCTCKKMSIECTWMCGTYKGVSCANSIPVKLDAEDAE</sequence>
<comment type="caution">
    <text evidence="1">The sequence shown here is derived from an EMBL/GenBank/DDBJ whole genome shotgun (WGS) entry which is preliminary data.</text>
</comment>
<dbReference type="OrthoDB" id="5958007at2759"/>